<organism evidence="2">
    <name type="scientific">Triticum aestivum</name>
    <name type="common">Wheat</name>
    <dbReference type="NCBI Taxonomy" id="4565"/>
    <lineage>
        <taxon>Eukaryota</taxon>
        <taxon>Viridiplantae</taxon>
        <taxon>Streptophyta</taxon>
        <taxon>Embryophyta</taxon>
        <taxon>Tracheophyta</taxon>
        <taxon>Spermatophyta</taxon>
        <taxon>Magnoliopsida</taxon>
        <taxon>Liliopsida</taxon>
        <taxon>Poales</taxon>
        <taxon>Poaceae</taxon>
        <taxon>BOP clade</taxon>
        <taxon>Pooideae</taxon>
        <taxon>Triticodae</taxon>
        <taxon>Triticeae</taxon>
        <taxon>Triticinae</taxon>
        <taxon>Triticum</taxon>
    </lineage>
</organism>
<evidence type="ECO:0000256" key="1">
    <source>
        <dbReference type="SAM" id="MobiDB-lite"/>
    </source>
</evidence>
<feature type="region of interest" description="Disordered" evidence="1">
    <location>
        <begin position="9"/>
        <end position="116"/>
    </location>
</feature>
<dbReference type="Gramene" id="TraesCS2A03G0285300.1">
    <property type="protein sequence ID" value="TraesCS2A03G0285300.1.CDS"/>
    <property type="gene ID" value="TraesCS2A03G0285300"/>
</dbReference>
<reference evidence="2" key="1">
    <citation type="submission" date="2018-08" db="EMBL/GenBank/DDBJ databases">
        <authorList>
            <person name="Rossello M."/>
        </authorList>
    </citation>
    <scope>NUCLEOTIDE SEQUENCE [LARGE SCALE GENOMIC DNA]</scope>
    <source>
        <strain evidence="2">cv. Chinese Spring</strain>
    </source>
</reference>
<feature type="compositionally biased region" description="Low complexity" evidence="1">
    <location>
        <begin position="53"/>
        <end position="62"/>
    </location>
</feature>
<name>A0A3B6ATV4_WHEAT</name>
<dbReference type="Proteomes" id="UP000019116">
    <property type="component" value="Chromosome 2A"/>
</dbReference>
<sequence length="209" mass="22754">MAVLLCTQGNLDGPVSHEYNEPHALGGANRSNHVGGGGGSGTEEETCVRRSTRMAATATTTSGKGETDHEQSSPDSAARVGLSCALGAPPMVDGARDRELRGQSHRRRLSKGTGAVKQIKPSHEFVAKDLHGVKWRFRHYKRFSPSGKMGGWHRLYYQIRPSPWEIEIVGGSISTAQCLALSMTCRHKQCWNLSFITPGPPKLMVLHLL</sequence>
<dbReference type="EnsemblPlants" id="TraesCS2A02G139400.1">
    <property type="protein sequence ID" value="TraesCS2A02G139400.1"/>
    <property type="gene ID" value="TraesCS2A02G139400"/>
</dbReference>
<dbReference type="Gramene" id="TraesCS2A02G139400.1">
    <property type="protein sequence ID" value="TraesCS2A02G139400.1"/>
    <property type="gene ID" value="TraesCS2A02G139400"/>
</dbReference>
<keyword evidence="3" id="KW-1185">Reference proteome</keyword>
<dbReference type="OrthoDB" id="624437at2759"/>
<dbReference type="Gramene" id="TraesNOR2A03G00631360.1">
    <property type="protein sequence ID" value="TraesNOR2A03G00631360.1"/>
    <property type="gene ID" value="TraesNOR2A03G00631360"/>
</dbReference>
<evidence type="ECO:0000313" key="3">
    <source>
        <dbReference type="Proteomes" id="UP000019116"/>
    </source>
</evidence>
<dbReference type="Gramene" id="TraesRN2A0100246500.1">
    <property type="protein sequence ID" value="TraesRN2A0100246500.1"/>
    <property type="gene ID" value="TraesRN2A0100246500"/>
</dbReference>
<dbReference type="Gramene" id="TraesARI2A03G00629730.1">
    <property type="protein sequence ID" value="TraesARI2A03G00629730.1"/>
    <property type="gene ID" value="TraesARI2A03G00629730"/>
</dbReference>
<dbReference type="AlphaFoldDB" id="A0A3B6ATV4"/>
<protein>
    <submittedName>
        <fullName evidence="2">Uncharacterized protein</fullName>
    </submittedName>
</protein>
<reference evidence="2" key="2">
    <citation type="submission" date="2018-10" db="UniProtKB">
        <authorList>
            <consortium name="EnsemblPlants"/>
        </authorList>
    </citation>
    <scope>IDENTIFICATION</scope>
</reference>
<accession>A0A3B6ATV4</accession>
<dbReference type="Gramene" id="TraesWEE_scaffold_086209_01G000200.1">
    <property type="protein sequence ID" value="TraesWEE_scaffold_086209_01G000200.1"/>
    <property type="gene ID" value="TraesWEE_scaffold_086209_01G000200"/>
</dbReference>
<evidence type="ECO:0000313" key="2">
    <source>
        <dbReference type="EnsemblPlants" id="TraesCS2A02G139400.1"/>
    </source>
</evidence>
<proteinExistence type="predicted"/>
<dbReference type="OMA" id="SHEYNEP"/>
<dbReference type="Gramene" id="TraesSTA2A03G00621450.1">
    <property type="protein sequence ID" value="TraesSTA2A03G00621450.1"/>
    <property type="gene ID" value="TraesSTA2A03G00621450"/>
</dbReference>